<reference evidence="2 3" key="1">
    <citation type="submission" date="2017-11" db="EMBL/GenBank/DDBJ databases">
        <title>The genome sequence of Pantoea rodasii DSM 26611.</title>
        <authorList>
            <person name="Gao J."/>
            <person name="Mao X."/>
            <person name="Sun J."/>
        </authorList>
    </citation>
    <scope>NUCLEOTIDE SEQUENCE [LARGE SCALE GENOMIC DNA]</scope>
    <source>
        <strain evidence="2 3">DSM 26611</strain>
    </source>
</reference>
<dbReference type="AlphaFoldDB" id="A0A2M9WD13"/>
<dbReference type="Gene3D" id="3.60.70.12">
    <property type="entry name" value="L-amino peptidase D-ALA esterase/amidase"/>
    <property type="match status" value="1"/>
</dbReference>
<gene>
    <name evidence="2" type="ORF">PRCB_12105</name>
</gene>
<dbReference type="GO" id="GO:0004177">
    <property type="term" value="F:aminopeptidase activity"/>
    <property type="evidence" value="ECO:0007669"/>
    <property type="project" value="UniProtKB-KW"/>
</dbReference>
<evidence type="ECO:0000256" key="1">
    <source>
        <dbReference type="ARBA" id="ARBA00007068"/>
    </source>
</evidence>
<dbReference type="STRING" id="1076549.HA45_20200"/>
<proteinExistence type="inferred from homology"/>
<dbReference type="PANTHER" id="PTHR36512:SF3">
    <property type="entry name" value="BLR5678 PROTEIN"/>
    <property type="match status" value="1"/>
</dbReference>
<name>A0A2M9WD13_9GAMM</name>
<keyword evidence="2" id="KW-0378">Hydrolase</keyword>
<dbReference type="RefSeq" id="WP_100701927.1">
    <property type="nucleotide sequence ID" value="NZ_MLFP01000021.1"/>
</dbReference>
<dbReference type="OrthoDB" id="9770388at2"/>
<evidence type="ECO:0000313" key="2">
    <source>
        <dbReference type="EMBL" id="PJZ05422.1"/>
    </source>
</evidence>
<dbReference type="SUPFAM" id="SSF56266">
    <property type="entry name" value="DmpA/ArgJ-like"/>
    <property type="match status" value="1"/>
</dbReference>
<dbReference type="EMBL" id="PIQI01000017">
    <property type="protein sequence ID" value="PJZ05422.1"/>
    <property type="molecule type" value="Genomic_DNA"/>
</dbReference>
<keyword evidence="2" id="KW-0645">Protease</keyword>
<dbReference type="InterPro" id="IPR016117">
    <property type="entry name" value="ArgJ-like_dom_sf"/>
</dbReference>
<dbReference type="PANTHER" id="PTHR36512">
    <property type="entry name" value="D-AMINOPEPTIDASE"/>
    <property type="match status" value="1"/>
</dbReference>
<keyword evidence="3" id="KW-1185">Reference proteome</keyword>
<dbReference type="Pfam" id="PF03576">
    <property type="entry name" value="Peptidase_S58"/>
    <property type="match status" value="1"/>
</dbReference>
<protein>
    <submittedName>
        <fullName evidence="2">Aminopeptidase</fullName>
    </submittedName>
</protein>
<sequence length="348" mass="36605">MDFQQLQRDLLLQRWRTERQLGQPRSACGDTNRISDVPGVRVGHHTLADGERQTGVTAIVPPGDNLFLHPLPCGAAVFNGFAKPVGLVQIEELGVLQTPILLSNTLAVGTLFTTLVRDAISRNPELGRSLPTVNPLALECNDGWLNDIQALAVTETMAQDALDSAQADFARGSVGAGRGMSCFSLKGGIGSASRLIPSLNATLGVLVLANFGALNALTLDGVRLGELIGPLLPELTPQRDAGSIIIIMATDAPLDARQLKRIAKRAGAGLGRLGSYWGHGSGDIAVAFSTQTQPNPPEDAALEPLLAAAADATEHAVLDALLSAESVTGFRGHHRPSLTQVLDELIKP</sequence>
<evidence type="ECO:0000313" key="3">
    <source>
        <dbReference type="Proteomes" id="UP000232062"/>
    </source>
</evidence>
<accession>A0A2M9WD13</accession>
<comment type="caution">
    <text evidence="2">The sequence shown here is derived from an EMBL/GenBank/DDBJ whole genome shotgun (WGS) entry which is preliminary data.</text>
</comment>
<dbReference type="Proteomes" id="UP000232062">
    <property type="component" value="Unassembled WGS sequence"/>
</dbReference>
<comment type="similarity">
    <text evidence="1">Belongs to the peptidase S58 family.</text>
</comment>
<organism evidence="2 3">
    <name type="scientific">Pantoea rodasii</name>
    <dbReference type="NCBI Taxonomy" id="1076549"/>
    <lineage>
        <taxon>Bacteria</taxon>
        <taxon>Pseudomonadati</taxon>
        <taxon>Pseudomonadota</taxon>
        <taxon>Gammaproteobacteria</taxon>
        <taxon>Enterobacterales</taxon>
        <taxon>Erwiniaceae</taxon>
        <taxon>Pantoea</taxon>
    </lineage>
</organism>
<dbReference type="CDD" id="cd02253">
    <property type="entry name" value="DmpA"/>
    <property type="match status" value="1"/>
</dbReference>
<keyword evidence="2" id="KW-0031">Aminopeptidase</keyword>
<dbReference type="InterPro" id="IPR005321">
    <property type="entry name" value="Peptidase_S58_DmpA"/>
</dbReference>